<protein>
    <submittedName>
        <fullName evidence="3">Putative F420-dependent oxidoreductase</fullName>
    </submittedName>
</protein>
<accession>A0A543CKN8</accession>
<feature type="domain" description="Luciferase-like" evidence="2">
    <location>
        <begin position="28"/>
        <end position="279"/>
    </location>
</feature>
<dbReference type="InterPro" id="IPR036661">
    <property type="entry name" value="Luciferase-like_sf"/>
</dbReference>
<evidence type="ECO:0000313" key="4">
    <source>
        <dbReference type="Proteomes" id="UP000316096"/>
    </source>
</evidence>
<dbReference type="NCBIfam" id="TIGR03620">
    <property type="entry name" value="F420_MSMEG_4141"/>
    <property type="match status" value="1"/>
</dbReference>
<dbReference type="PANTHER" id="PTHR43244">
    <property type="match status" value="1"/>
</dbReference>
<dbReference type="Gene3D" id="3.20.20.30">
    <property type="entry name" value="Luciferase-like domain"/>
    <property type="match status" value="1"/>
</dbReference>
<evidence type="ECO:0000256" key="1">
    <source>
        <dbReference type="ARBA" id="ARBA00023002"/>
    </source>
</evidence>
<keyword evidence="1" id="KW-0560">Oxidoreductase</keyword>
<gene>
    <name evidence="3" type="ORF">FB559_3274</name>
</gene>
<proteinExistence type="predicted"/>
<name>A0A543CKN8_9ACTN</name>
<evidence type="ECO:0000259" key="2">
    <source>
        <dbReference type="Pfam" id="PF00296"/>
    </source>
</evidence>
<keyword evidence="4" id="KW-1185">Reference proteome</keyword>
<evidence type="ECO:0000313" key="3">
    <source>
        <dbReference type="EMBL" id="TQL97674.1"/>
    </source>
</evidence>
<dbReference type="InterPro" id="IPR011251">
    <property type="entry name" value="Luciferase-like_dom"/>
</dbReference>
<dbReference type="SUPFAM" id="SSF51679">
    <property type="entry name" value="Bacterial luciferase-like"/>
    <property type="match status" value="1"/>
</dbReference>
<sequence>MAERKSAPPPDVAEVKRRLGKVGVWLMSAGEASAEAERRLVVAIEQLGYGAFWFGEAPRTKEAFTHAAAVLSWTEHMQVATGIANIWGRDAVTAANGAGTLGDAWPGRFVLGLGVSHAPVVNPRGHDYGKPLATMRSYLDAMDSVEFVPPLAETPPRVLAALRPKMLELAKTRAQGAHTYFATPEHTARAREALGEDPVLAAELAVVVDTDAETARAAAREYAAFYLKLPNYLNHLRELGFTDEDLKGSDALIDAVIPWGDPDTIAERVRAHHEAGADHVCVQPIAATVDQQAEHLRLLAPVLTA</sequence>
<dbReference type="OrthoDB" id="4760590at2"/>
<dbReference type="GO" id="GO:0016705">
    <property type="term" value="F:oxidoreductase activity, acting on paired donors, with incorporation or reduction of molecular oxygen"/>
    <property type="evidence" value="ECO:0007669"/>
    <property type="project" value="InterPro"/>
</dbReference>
<dbReference type="EMBL" id="VFOZ01000001">
    <property type="protein sequence ID" value="TQL97674.1"/>
    <property type="molecule type" value="Genomic_DNA"/>
</dbReference>
<reference evidence="3 4" key="1">
    <citation type="submission" date="2019-06" db="EMBL/GenBank/DDBJ databases">
        <title>Sequencing the genomes of 1000 actinobacteria strains.</title>
        <authorList>
            <person name="Klenk H.-P."/>
        </authorList>
    </citation>
    <scope>NUCLEOTIDE SEQUENCE [LARGE SCALE GENOMIC DNA]</scope>
    <source>
        <strain evidence="3 4">DSM 102200</strain>
    </source>
</reference>
<dbReference type="RefSeq" id="WP_141956377.1">
    <property type="nucleotide sequence ID" value="NZ_VFOZ01000001.1"/>
</dbReference>
<dbReference type="InterPro" id="IPR019922">
    <property type="entry name" value="Lucif-like_OxRdatse_MSMEG_4141"/>
</dbReference>
<comment type="caution">
    <text evidence="3">The sequence shown here is derived from an EMBL/GenBank/DDBJ whole genome shotgun (WGS) entry which is preliminary data.</text>
</comment>
<dbReference type="AlphaFoldDB" id="A0A543CKN8"/>
<dbReference type="Pfam" id="PF00296">
    <property type="entry name" value="Bac_luciferase"/>
    <property type="match status" value="1"/>
</dbReference>
<dbReference type="InterPro" id="IPR050564">
    <property type="entry name" value="F420-G6PD/mer"/>
</dbReference>
<dbReference type="PANTHER" id="PTHR43244:SF1">
    <property type="entry name" value="5,10-METHYLENETETRAHYDROMETHANOPTERIN REDUCTASE"/>
    <property type="match status" value="1"/>
</dbReference>
<organism evidence="3 4">
    <name type="scientific">Actinoallomurus bryophytorum</name>
    <dbReference type="NCBI Taxonomy" id="1490222"/>
    <lineage>
        <taxon>Bacteria</taxon>
        <taxon>Bacillati</taxon>
        <taxon>Actinomycetota</taxon>
        <taxon>Actinomycetes</taxon>
        <taxon>Streptosporangiales</taxon>
        <taxon>Thermomonosporaceae</taxon>
        <taxon>Actinoallomurus</taxon>
    </lineage>
</organism>
<dbReference type="Proteomes" id="UP000316096">
    <property type="component" value="Unassembled WGS sequence"/>
</dbReference>